<dbReference type="AlphaFoldDB" id="A0A3M3AEZ0"/>
<sequence length="59" mass="6130">ALGRYNGASAIEQPWIWQSTLAIGTGWNATLYGGLMASDMYRATALGISRDLGALGAVA</sequence>
<dbReference type="EMBL" id="RBNL01000660">
    <property type="protein sequence ID" value="RML99009.1"/>
    <property type="molecule type" value="Genomic_DNA"/>
</dbReference>
<organism evidence="1 2">
    <name type="scientific">Pseudomonas syringae pv. maculicola</name>
    <dbReference type="NCBI Taxonomy" id="59511"/>
    <lineage>
        <taxon>Bacteria</taxon>
        <taxon>Pseudomonadati</taxon>
        <taxon>Pseudomonadota</taxon>
        <taxon>Gammaproteobacteria</taxon>
        <taxon>Pseudomonadales</taxon>
        <taxon>Pseudomonadaceae</taxon>
        <taxon>Pseudomonas</taxon>
    </lineage>
</organism>
<dbReference type="GO" id="GO:0016020">
    <property type="term" value="C:membrane"/>
    <property type="evidence" value="ECO:0007669"/>
    <property type="project" value="InterPro"/>
</dbReference>
<dbReference type="GO" id="GO:0009297">
    <property type="term" value="P:pilus assembly"/>
    <property type="evidence" value="ECO:0007669"/>
    <property type="project" value="InterPro"/>
</dbReference>
<evidence type="ECO:0000313" key="2">
    <source>
        <dbReference type="Proteomes" id="UP000282378"/>
    </source>
</evidence>
<reference evidence="1 2" key="1">
    <citation type="submission" date="2018-08" db="EMBL/GenBank/DDBJ databases">
        <title>Recombination of ecologically and evolutionarily significant loci maintains genetic cohesion in the Pseudomonas syringae species complex.</title>
        <authorList>
            <person name="Dillon M."/>
            <person name="Thakur S."/>
            <person name="Almeida R.N.D."/>
            <person name="Weir B.S."/>
            <person name="Guttman D.S."/>
        </authorList>
    </citation>
    <scope>NUCLEOTIDE SEQUENCE [LARGE SCALE GENOMIC DNA]</scope>
    <source>
        <strain evidence="1 2">88_10</strain>
    </source>
</reference>
<feature type="non-terminal residue" evidence="1">
    <location>
        <position position="59"/>
    </location>
</feature>
<dbReference type="InterPro" id="IPR000015">
    <property type="entry name" value="Fimb_usher"/>
</dbReference>
<dbReference type="GO" id="GO:0015473">
    <property type="term" value="F:fimbrial usher porin activity"/>
    <property type="evidence" value="ECO:0007669"/>
    <property type="project" value="InterPro"/>
</dbReference>
<protein>
    <submittedName>
        <fullName evidence="1">Outer membrane usher protein fimD</fullName>
    </submittedName>
</protein>
<dbReference type="Proteomes" id="UP000282378">
    <property type="component" value="Unassembled WGS sequence"/>
</dbReference>
<dbReference type="Pfam" id="PF00577">
    <property type="entry name" value="Usher"/>
    <property type="match status" value="1"/>
</dbReference>
<gene>
    <name evidence="1" type="ORF">APX70_07724</name>
</gene>
<comment type="caution">
    <text evidence="1">The sequence shown here is derived from an EMBL/GenBank/DDBJ whole genome shotgun (WGS) entry which is preliminary data.</text>
</comment>
<accession>A0A3M3AEZ0</accession>
<proteinExistence type="predicted"/>
<name>A0A3M3AEZ0_PSEYM</name>
<feature type="non-terminal residue" evidence="1">
    <location>
        <position position="1"/>
    </location>
</feature>
<evidence type="ECO:0000313" key="1">
    <source>
        <dbReference type="EMBL" id="RML99009.1"/>
    </source>
</evidence>